<comment type="similarity">
    <text evidence="2">Belongs to the PC-esterase family. TBL subfamily.</text>
</comment>
<dbReference type="PANTHER" id="PTHR32285:SF28">
    <property type="entry name" value="XYLOGLUCAN O-ACETYLTRANSFERASE 2"/>
    <property type="match status" value="1"/>
</dbReference>
<evidence type="ECO:0000256" key="3">
    <source>
        <dbReference type="ARBA" id="ARBA00022692"/>
    </source>
</evidence>
<evidence type="ECO:0000256" key="7">
    <source>
        <dbReference type="ARBA" id="ARBA00023136"/>
    </source>
</evidence>
<evidence type="ECO:0008006" key="12">
    <source>
        <dbReference type="Google" id="ProtNLM"/>
    </source>
</evidence>
<keyword evidence="4" id="KW-0735">Signal-anchor</keyword>
<reference evidence="10" key="1">
    <citation type="journal article" date="2023" name="Nat. Commun.">
        <title>Diploid and tetraploid genomes of Acorus and the evolution of monocots.</title>
        <authorList>
            <person name="Ma L."/>
            <person name="Liu K.W."/>
            <person name="Li Z."/>
            <person name="Hsiao Y.Y."/>
            <person name="Qi Y."/>
            <person name="Fu T."/>
            <person name="Tang G.D."/>
            <person name="Zhang D."/>
            <person name="Sun W.H."/>
            <person name="Liu D.K."/>
            <person name="Li Y."/>
            <person name="Chen G.Z."/>
            <person name="Liu X.D."/>
            <person name="Liao X.Y."/>
            <person name="Jiang Y.T."/>
            <person name="Yu X."/>
            <person name="Hao Y."/>
            <person name="Huang J."/>
            <person name="Zhao X.W."/>
            <person name="Ke S."/>
            <person name="Chen Y.Y."/>
            <person name="Wu W.L."/>
            <person name="Hsu J.L."/>
            <person name="Lin Y.F."/>
            <person name="Huang M.D."/>
            <person name="Li C.Y."/>
            <person name="Huang L."/>
            <person name="Wang Z.W."/>
            <person name="Zhao X."/>
            <person name="Zhong W.Y."/>
            <person name="Peng D.H."/>
            <person name="Ahmad S."/>
            <person name="Lan S."/>
            <person name="Zhang J.S."/>
            <person name="Tsai W.C."/>
            <person name="Van de Peer Y."/>
            <person name="Liu Z.J."/>
        </authorList>
    </citation>
    <scope>NUCLEOTIDE SEQUENCE</scope>
    <source>
        <strain evidence="10">CP</strain>
    </source>
</reference>
<accession>A0AAV9EXV5</accession>
<evidence type="ECO:0000256" key="5">
    <source>
        <dbReference type="ARBA" id="ARBA00022989"/>
    </source>
</evidence>
<keyword evidence="7" id="KW-0472">Membrane</keyword>
<keyword evidence="6" id="KW-0333">Golgi apparatus</keyword>
<dbReference type="GO" id="GO:0000139">
    <property type="term" value="C:Golgi membrane"/>
    <property type="evidence" value="ECO:0007669"/>
    <property type="project" value="UniProtKB-SubCell"/>
</dbReference>
<gene>
    <name evidence="10" type="ORF">QJS10_CPA05g01802</name>
</gene>
<dbReference type="Pfam" id="PF14416">
    <property type="entry name" value="PMR5N"/>
    <property type="match status" value="1"/>
</dbReference>
<comment type="caution">
    <text evidence="10">The sequence shown here is derived from an EMBL/GenBank/DDBJ whole genome shotgun (WGS) entry which is preliminary data.</text>
</comment>
<evidence type="ECO:0000313" key="10">
    <source>
        <dbReference type="EMBL" id="KAK1317844.1"/>
    </source>
</evidence>
<keyword evidence="3" id="KW-0812">Transmembrane</keyword>
<sequence>MEDITQEAFPTKHDNDRRCDLFRGRWIRDLNRSIYTNESCPTIPVSKNCGWHGRSDTEYLQWRWKPDECELPRFQPENFLRLVRGKKMAFIGDSVARNQMESLLCLLSQAETPINTYKDSEDRDRTWHFPTHNFTLMVIWTKFLVPATKLLTNGTSSSDYNLQIDRPDPAWASKLPSPIDYIVLSDGHWFFRKLYLHNNNNTIIGCVFCSEPDTNHLGPAHAIGLTLRTALRFLKKYEEHTTTIVRTFSPSHFENGVWNTGGTCNRTWPLREGDVDSKGYELEVRGAQVEEVERVRVGIVDVTKMMLVRADGHPGVHWDNQYMKGSRCVRKDPVVHGCVRVWEFFGDSDWMRALADSVGSSSRKGEVSFLIEAPDNGSRGFQGEGRLVLTSRPGWGGYFLVAAPIMICQMSHL</sequence>
<organism evidence="10 11">
    <name type="scientific">Acorus calamus</name>
    <name type="common">Sweet flag</name>
    <dbReference type="NCBI Taxonomy" id="4465"/>
    <lineage>
        <taxon>Eukaryota</taxon>
        <taxon>Viridiplantae</taxon>
        <taxon>Streptophyta</taxon>
        <taxon>Embryophyta</taxon>
        <taxon>Tracheophyta</taxon>
        <taxon>Spermatophyta</taxon>
        <taxon>Magnoliopsida</taxon>
        <taxon>Liliopsida</taxon>
        <taxon>Acoraceae</taxon>
        <taxon>Acorus</taxon>
    </lineage>
</organism>
<dbReference type="InterPro" id="IPR029962">
    <property type="entry name" value="TBL"/>
</dbReference>
<evidence type="ECO:0000259" key="8">
    <source>
        <dbReference type="Pfam" id="PF13839"/>
    </source>
</evidence>
<dbReference type="PANTHER" id="PTHR32285">
    <property type="entry name" value="PROTEIN TRICHOME BIREFRINGENCE-LIKE 9-RELATED"/>
    <property type="match status" value="1"/>
</dbReference>
<keyword evidence="11" id="KW-1185">Reference proteome</keyword>
<dbReference type="GO" id="GO:1990538">
    <property type="term" value="F:xylan O-acetyltransferase activity"/>
    <property type="evidence" value="ECO:0007669"/>
    <property type="project" value="UniProtKB-ARBA"/>
</dbReference>
<dbReference type="Pfam" id="PF13839">
    <property type="entry name" value="PC-Esterase"/>
    <property type="match status" value="1"/>
</dbReference>
<protein>
    <recommendedName>
        <fullName evidence="12">Trichome birefringence-like N-terminal domain-containing protein</fullName>
    </recommendedName>
</protein>
<evidence type="ECO:0000256" key="6">
    <source>
        <dbReference type="ARBA" id="ARBA00023034"/>
    </source>
</evidence>
<evidence type="ECO:0000256" key="2">
    <source>
        <dbReference type="ARBA" id="ARBA00007727"/>
    </source>
</evidence>
<feature type="domain" description="Trichome birefringence-like N-terminal" evidence="9">
    <location>
        <begin position="18"/>
        <end position="70"/>
    </location>
</feature>
<evidence type="ECO:0000313" key="11">
    <source>
        <dbReference type="Proteomes" id="UP001180020"/>
    </source>
</evidence>
<comment type="subcellular location">
    <subcellularLocation>
        <location evidence="1">Golgi apparatus membrane</location>
        <topology evidence="1">Single-pass type II membrane protein</topology>
    </subcellularLocation>
</comment>
<dbReference type="InterPro" id="IPR026057">
    <property type="entry name" value="TBL_C"/>
</dbReference>
<evidence type="ECO:0000259" key="9">
    <source>
        <dbReference type="Pfam" id="PF14416"/>
    </source>
</evidence>
<evidence type="ECO:0000256" key="1">
    <source>
        <dbReference type="ARBA" id="ARBA00004323"/>
    </source>
</evidence>
<proteinExistence type="inferred from homology"/>
<dbReference type="AlphaFoldDB" id="A0AAV9EXV5"/>
<feature type="domain" description="Trichome birefringence-like C-terminal" evidence="8">
    <location>
        <begin position="71"/>
        <end position="327"/>
    </location>
</feature>
<dbReference type="InterPro" id="IPR025846">
    <property type="entry name" value="TBL_N"/>
</dbReference>
<dbReference type="EMBL" id="JAUJYO010000005">
    <property type="protein sequence ID" value="KAK1317844.1"/>
    <property type="molecule type" value="Genomic_DNA"/>
</dbReference>
<name>A0AAV9EXV5_ACOCL</name>
<keyword evidence="5" id="KW-1133">Transmembrane helix</keyword>
<reference evidence="10" key="2">
    <citation type="submission" date="2023-06" db="EMBL/GenBank/DDBJ databases">
        <authorList>
            <person name="Ma L."/>
            <person name="Liu K.-W."/>
            <person name="Li Z."/>
            <person name="Hsiao Y.-Y."/>
            <person name="Qi Y."/>
            <person name="Fu T."/>
            <person name="Tang G."/>
            <person name="Zhang D."/>
            <person name="Sun W.-H."/>
            <person name="Liu D.-K."/>
            <person name="Li Y."/>
            <person name="Chen G.-Z."/>
            <person name="Liu X.-D."/>
            <person name="Liao X.-Y."/>
            <person name="Jiang Y.-T."/>
            <person name="Yu X."/>
            <person name="Hao Y."/>
            <person name="Huang J."/>
            <person name="Zhao X.-W."/>
            <person name="Ke S."/>
            <person name="Chen Y.-Y."/>
            <person name="Wu W.-L."/>
            <person name="Hsu J.-L."/>
            <person name="Lin Y.-F."/>
            <person name="Huang M.-D."/>
            <person name="Li C.-Y."/>
            <person name="Huang L."/>
            <person name="Wang Z.-W."/>
            <person name="Zhao X."/>
            <person name="Zhong W.-Y."/>
            <person name="Peng D.-H."/>
            <person name="Ahmad S."/>
            <person name="Lan S."/>
            <person name="Zhang J.-S."/>
            <person name="Tsai W.-C."/>
            <person name="Van De Peer Y."/>
            <person name="Liu Z.-J."/>
        </authorList>
    </citation>
    <scope>NUCLEOTIDE SEQUENCE</scope>
    <source>
        <strain evidence="10">CP</strain>
        <tissue evidence="10">Leaves</tissue>
    </source>
</reference>
<dbReference type="Proteomes" id="UP001180020">
    <property type="component" value="Unassembled WGS sequence"/>
</dbReference>
<evidence type="ECO:0000256" key="4">
    <source>
        <dbReference type="ARBA" id="ARBA00022968"/>
    </source>
</evidence>